<protein>
    <submittedName>
        <fullName evidence="1">Uncharacterized protein</fullName>
    </submittedName>
</protein>
<feature type="non-terminal residue" evidence="1">
    <location>
        <position position="1"/>
    </location>
</feature>
<feature type="non-terminal residue" evidence="1">
    <location>
        <position position="59"/>
    </location>
</feature>
<comment type="caution">
    <text evidence="1">The sequence shown here is derived from an EMBL/GenBank/DDBJ whole genome shotgun (WGS) entry which is preliminary data.</text>
</comment>
<organism evidence="1 2">
    <name type="scientific">Prorocentrum cordatum</name>
    <dbReference type="NCBI Taxonomy" id="2364126"/>
    <lineage>
        <taxon>Eukaryota</taxon>
        <taxon>Sar</taxon>
        <taxon>Alveolata</taxon>
        <taxon>Dinophyceae</taxon>
        <taxon>Prorocentrales</taxon>
        <taxon>Prorocentraceae</taxon>
        <taxon>Prorocentrum</taxon>
    </lineage>
</organism>
<accession>A0ABN9PVF8</accession>
<sequence length="59" mass="6380">VQDLNPEEMVESACPEAQAIDEEIPQLAPGHEAFVVNMAGEVQDLNPEEMVESACPEAQ</sequence>
<dbReference type="Proteomes" id="UP001189429">
    <property type="component" value="Unassembled WGS sequence"/>
</dbReference>
<evidence type="ECO:0000313" key="2">
    <source>
        <dbReference type="Proteomes" id="UP001189429"/>
    </source>
</evidence>
<keyword evidence="2" id="KW-1185">Reference proteome</keyword>
<proteinExistence type="predicted"/>
<evidence type="ECO:0000313" key="1">
    <source>
        <dbReference type="EMBL" id="CAK0794521.1"/>
    </source>
</evidence>
<reference evidence="1" key="1">
    <citation type="submission" date="2023-10" db="EMBL/GenBank/DDBJ databases">
        <authorList>
            <person name="Chen Y."/>
            <person name="Shah S."/>
            <person name="Dougan E. K."/>
            <person name="Thang M."/>
            <person name="Chan C."/>
        </authorList>
    </citation>
    <scope>NUCLEOTIDE SEQUENCE [LARGE SCALE GENOMIC DNA]</scope>
</reference>
<dbReference type="EMBL" id="CAUYUJ010001159">
    <property type="protein sequence ID" value="CAK0794521.1"/>
    <property type="molecule type" value="Genomic_DNA"/>
</dbReference>
<name>A0ABN9PVF8_9DINO</name>
<gene>
    <name evidence="1" type="ORF">PCOR1329_LOCUS4482</name>
</gene>